<feature type="domain" description="Sulfatase N-terminal" evidence="9">
    <location>
        <begin position="238"/>
        <end position="532"/>
    </location>
</feature>
<evidence type="ECO:0000256" key="2">
    <source>
        <dbReference type="ARBA" id="ARBA00022475"/>
    </source>
</evidence>
<keyword evidence="12" id="KW-1185">Reference proteome</keyword>
<evidence type="ECO:0000256" key="3">
    <source>
        <dbReference type="ARBA" id="ARBA00022519"/>
    </source>
</evidence>
<dbReference type="InterPro" id="IPR017850">
    <property type="entry name" value="Alkaline_phosphatase_core_sf"/>
</dbReference>
<keyword evidence="6 8" id="KW-1133">Transmembrane helix</keyword>
<evidence type="ECO:0000256" key="7">
    <source>
        <dbReference type="ARBA" id="ARBA00023136"/>
    </source>
</evidence>
<evidence type="ECO:0000256" key="4">
    <source>
        <dbReference type="ARBA" id="ARBA00022679"/>
    </source>
</evidence>
<evidence type="ECO:0000259" key="9">
    <source>
        <dbReference type="Pfam" id="PF00884"/>
    </source>
</evidence>
<keyword evidence="3" id="KW-0997">Cell inner membrane</keyword>
<gene>
    <name evidence="11" type="ORF">HLB44_33385</name>
</gene>
<dbReference type="Gene3D" id="3.40.720.10">
    <property type="entry name" value="Alkaline Phosphatase, subunit A"/>
    <property type="match status" value="1"/>
</dbReference>
<dbReference type="PANTHER" id="PTHR30443">
    <property type="entry name" value="INNER MEMBRANE PROTEIN"/>
    <property type="match status" value="1"/>
</dbReference>
<evidence type="ECO:0000256" key="5">
    <source>
        <dbReference type="ARBA" id="ARBA00022692"/>
    </source>
</evidence>
<dbReference type="CDD" id="cd16017">
    <property type="entry name" value="LptA"/>
    <property type="match status" value="1"/>
</dbReference>
<dbReference type="EMBL" id="JABRWJ010000015">
    <property type="protein sequence ID" value="NRF71891.1"/>
    <property type="molecule type" value="Genomic_DNA"/>
</dbReference>
<feature type="transmembrane region" description="Helical" evidence="8">
    <location>
        <begin position="123"/>
        <end position="144"/>
    </location>
</feature>
<dbReference type="InterPro" id="IPR058130">
    <property type="entry name" value="PEA_transf_C"/>
</dbReference>
<sequence length="550" mass="59736">MLSDRARSPGRHGWSPITLALLGCLWMASAGNLALWRALHRLGALDGWRGAALAAGVALAIGAALALVLAPFAWRRSLKPALALLLLAAAAGSHFMWAYGIVIDSTMLANVLQTDLHEARDLLSGRLLLTLTLLGIVPAWWIVRAPVDWGRWPGRLRANLLLFAGALAVLVGTVLAAYQPLAALSRGHRELRHLVNPLNSLQALAKLGVGRPAQATTRQPLGTDARIAALAGRTDRAPLLVLVLGETARADHFALNGYARPTTPALAALDVTSQRNAWSCGTSTAASVPCMFSHLAREEFDSRDADHDTLVDVLQHAGLAVLWLDNQAGCKGVCDRVPNVNTSALRHPTLCPDGECLDEILLDGLDKRLAALPVERRARGTVLVLHQMGSHGPAYHRRSPPDAKHFQPECRSVALQDCEHPALVNAYDNSIAYTDRFLAATIRWLQARGEAADSALLYVADHGESLGEHNLYLHGLPYAVAPDVQKHVAWISWFSPAFARRSGVAAGCLQQRRDERLGHEHYFHSVLGLLDVQTSAYRPERDFYRACRQP</sequence>
<dbReference type="RefSeq" id="WP_173134035.1">
    <property type="nucleotide sequence ID" value="NZ_JABRWJ010000015.1"/>
</dbReference>
<dbReference type="PROSITE" id="PS51257">
    <property type="entry name" value="PROKAR_LIPOPROTEIN"/>
    <property type="match status" value="1"/>
</dbReference>
<evidence type="ECO:0000256" key="8">
    <source>
        <dbReference type="SAM" id="Phobius"/>
    </source>
</evidence>
<feature type="transmembrane region" description="Helical" evidence="8">
    <location>
        <begin position="20"/>
        <end position="39"/>
    </location>
</feature>
<proteinExistence type="predicted"/>
<name>A0ABX2ETU4_9BURK</name>
<dbReference type="InterPro" id="IPR000917">
    <property type="entry name" value="Sulfatase_N"/>
</dbReference>
<feature type="transmembrane region" description="Helical" evidence="8">
    <location>
        <begin position="51"/>
        <end position="74"/>
    </location>
</feature>
<comment type="subcellular location">
    <subcellularLocation>
        <location evidence="1">Cell inner membrane</location>
        <topology evidence="1">Multi-pass membrane protein</topology>
    </subcellularLocation>
</comment>
<dbReference type="PANTHER" id="PTHR30443:SF0">
    <property type="entry name" value="PHOSPHOETHANOLAMINE TRANSFERASE EPTA"/>
    <property type="match status" value="1"/>
</dbReference>
<reference evidence="11 12" key="1">
    <citation type="submission" date="2020-05" db="EMBL/GenBank/DDBJ databases">
        <title>Aquincola sp. isolate from soil.</title>
        <authorList>
            <person name="Han J."/>
            <person name="Kim D.-U."/>
        </authorList>
    </citation>
    <scope>NUCLEOTIDE SEQUENCE [LARGE SCALE GENOMIC DNA]</scope>
    <source>
        <strain evidence="11 12">S2</strain>
    </source>
</reference>
<protein>
    <submittedName>
        <fullName evidence="11">Phosphoethanolamine--lipid A transferase</fullName>
    </submittedName>
</protein>
<dbReference type="GO" id="GO:0016740">
    <property type="term" value="F:transferase activity"/>
    <property type="evidence" value="ECO:0007669"/>
    <property type="project" value="UniProtKB-KW"/>
</dbReference>
<keyword evidence="4 11" id="KW-0808">Transferase</keyword>
<evidence type="ECO:0000259" key="10">
    <source>
        <dbReference type="Pfam" id="PF08019"/>
    </source>
</evidence>
<dbReference type="Pfam" id="PF08019">
    <property type="entry name" value="EptA_B_N"/>
    <property type="match status" value="1"/>
</dbReference>
<dbReference type="Pfam" id="PF00884">
    <property type="entry name" value="Sulfatase"/>
    <property type="match status" value="1"/>
</dbReference>
<evidence type="ECO:0000256" key="6">
    <source>
        <dbReference type="ARBA" id="ARBA00022989"/>
    </source>
</evidence>
<evidence type="ECO:0000256" key="1">
    <source>
        <dbReference type="ARBA" id="ARBA00004429"/>
    </source>
</evidence>
<feature type="transmembrane region" description="Helical" evidence="8">
    <location>
        <begin position="81"/>
        <end position="103"/>
    </location>
</feature>
<accession>A0ABX2ETU4</accession>
<comment type="caution">
    <text evidence="11">The sequence shown here is derived from an EMBL/GenBank/DDBJ whole genome shotgun (WGS) entry which is preliminary data.</text>
</comment>
<dbReference type="InterPro" id="IPR040423">
    <property type="entry name" value="PEA_transferase"/>
</dbReference>
<keyword evidence="7 8" id="KW-0472">Membrane</keyword>
<evidence type="ECO:0000313" key="12">
    <source>
        <dbReference type="Proteomes" id="UP000737171"/>
    </source>
</evidence>
<feature type="transmembrane region" description="Helical" evidence="8">
    <location>
        <begin position="156"/>
        <end position="178"/>
    </location>
</feature>
<dbReference type="Proteomes" id="UP000737171">
    <property type="component" value="Unassembled WGS sequence"/>
</dbReference>
<dbReference type="NCBIfam" id="NF028537">
    <property type="entry name" value="P_eth_NH2_trans"/>
    <property type="match status" value="1"/>
</dbReference>
<organism evidence="11 12">
    <name type="scientific">Pseudaquabacterium terrae</name>
    <dbReference type="NCBI Taxonomy" id="2732868"/>
    <lineage>
        <taxon>Bacteria</taxon>
        <taxon>Pseudomonadati</taxon>
        <taxon>Pseudomonadota</taxon>
        <taxon>Betaproteobacteria</taxon>
        <taxon>Burkholderiales</taxon>
        <taxon>Sphaerotilaceae</taxon>
        <taxon>Pseudaquabacterium</taxon>
    </lineage>
</organism>
<keyword evidence="2" id="KW-1003">Cell membrane</keyword>
<dbReference type="SUPFAM" id="SSF53649">
    <property type="entry name" value="Alkaline phosphatase-like"/>
    <property type="match status" value="1"/>
</dbReference>
<keyword evidence="5 8" id="KW-0812">Transmembrane</keyword>
<feature type="domain" description="Phosphoethanolamine transferase N-terminal" evidence="10">
    <location>
        <begin position="63"/>
        <end position="207"/>
    </location>
</feature>
<evidence type="ECO:0000313" key="11">
    <source>
        <dbReference type="EMBL" id="NRF71891.1"/>
    </source>
</evidence>
<dbReference type="InterPro" id="IPR012549">
    <property type="entry name" value="EptA-like_N"/>
</dbReference>